<feature type="compositionally biased region" description="Polar residues" evidence="1">
    <location>
        <begin position="1"/>
        <end position="16"/>
    </location>
</feature>
<dbReference type="SUPFAM" id="SSF51905">
    <property type="entry name" value="FAD/NAD(P)-binding domain"/>
    <property type="match status" value="1"/>
</dbReference>
<dbReference type="Gene3D" id="3.50.50.60">
    <property type="entry name" value="FAD/NAD(P)-binding domain"/>
    <property type="match status" value="1"/>
</dbReference>
<dbReference type="InterPro" id="IPR051704">
    <property type="entry name" value="FAD_aromatic-hydroxylase"/>
</dbReference>
<evidence type="ECO:0000259" key="2">
    <source>
        <dbReference type="Pfam" id="PF01494"/>
    </source>
</evidence>
<dbReference type="RefSeq" id="WP_353944940.1">
    <property type="nucleotide sequence ID" value="NZ_CP159534.1"/>
</dbReference>
<dbReference type="PANTHER" id="PTHR46865">
    <property type="entry name" value="OXIDOREDUCTASE-RELATED"/>
    <property type="match status" value="1"/>
</dbReference>
<proteinExistence type="predicted"/>
<dbReference type="PRINTS" id="PR00420">
    <property type="entry name" value="RNGMNOXGNASE"/>
</dbReference>
<evidence type="ECO:0000313" key="3">
    <source>
        <dbReference type="EMBL" id="XCJ73465.1"/>
    </source>
</evidence>
<dbReference type="GO" id="GO:0071949">
    <property type="term" value="F:FAD binding"/>
    <property type="evidence" value="ECO:0007669"/>
    <property type="project" value="InterPro"/>
</dbReference>
<gene>
    <name evidence="3" type="ORF">ABII15_27475</name>
</gene>
<dbReference type="PANTHER" id="PTHR46865:SF2">
    <property type="entry name" value="MONOOXYGENASE"/>
    <property type="match status" value="1"/>
</dbReference>
<keyword evidence="3" id="KW-0503">Monooxygenase</keyword>
<dbReference type="Gene3D" id="3.30.9.10">
    <property type="entry name" value="D-Amino Acid Oxidase, subunit A, domain 2"/>
    <property type="match status" value="1"/>
</dbReference>
<feature type="domain" description="FAD-binding" evidence="2">
    <location>
        <begin position="44"/>
        <end position="357"/>
    </location>
</feature>
<organism evidence="3">
    <name type="scientific">Streptomyces tabacisoli</name>
    <dbReference type="NCBI Taxonomy" id="3156398"/>
    <lineage>
        <taxon>Bacteria</taxon>
        <taxon>Bacillati</taxon>
        <taxon>Actinomycetota</taxon>
        <taxon>Actinomycetes</taxon>
        <taxon>Kitasatosporales</taxon>
        <taxon>Streptomycetaceae</taxon>
        <taxon>Streptomyces</taxon>
    </lineage>
</organism>
<dbReference type="EMBL" id="CP159534">
    <property type="protein sequence ID" value="XCJ73465.1"/>
    <property type="molecule type" value="Genomic_DNA"/>
</dbReference>
<keyword evidence="3" id="KW-0560">Oxidoreductase</keyword>
<dbReference type="GO" id="GO:0004497">
    <property type="term" value="F:monooxygenase activity"/>
    <property type="evidence" value="ECO:0007669"/>
    <property type="project" value="UniProtKB-KW"/>
</dbReference>
<name>A0AAU8IYB1_9ACTN</name>
<dbReference type="InterPro" id="IPR002938">
    <property type="entry name" value="FAD-bd"/>
</dbReference>
<dbReference type="AlphaFoldDB" id="A0AAU8IYB1"/>
<accession>A0AAU8IYB1</accession>
<protein>
    <submittedName>
        <fullName evidence="3">FAD-dependent monooxygenase</fullName>
    </submittedName>
</protein>
<sequence>MTKQTQNTAAHTTPSPTDEGRTSELHTGERHTGDPRATDTLAHLDVLVSGASIAGPAIAFWLSRQGARVTVVEKAAALREGGFAVDFRGHVHRTVLTRMGIWDDLHRIRTEMGRQTIVNADDTGRVDLPAHLMSGDVEVLRGDLSKLLYERTKDAVEYVFGDSIASLTESATGVDITFDHGAPRTFDLVVGADGLHSNTRRLVFGDESRYLRFFGYYVAGFGMPNHLGLDRTARLYSEPGRTAMISNYDGDPDRAGAAVVFASEELAHDRRDTARTKQIVADKLSGMAWPHVAEMRAALDTADDLYFDAIAQIHIDRLSKGRVILLGDAGHGATMGGIGTGTALVSAYVLAGELVAARGDHRTAFAAFEAEITKYAKGCQKISGNAGPFFAPPTERRIRSRDRAYRMLGSRFLAGFFKRLTEKAASALALKDYGLAGESPSAALNRQP</sequence>
<dbReference type="KEGG" id="stac:ABII15_27475"/>
<dbReference type="InterPro" id="IPR036188">
    <property type="entry name" value="FAD/NAD-bd_sf"/>
</dbReference>
<feature type="compositionally biased region" description="Basic and acidic residues" evidence="1">
    <location>
        <begin position="18"/>
        <end position="37"/>
    </location>
</feature>
<dbReference type="Pfam" id="PF01494">
    <property type="entry name" value="FAD_binding_3"/>
    <property type="match status" value="1"/>
</dbReference>
<feature type="region of interest" description="Disordered" evidence="1">
    <location>
        <begin position="1"/>
        <end position="37"/>
    </location>
</feature>
<reference evidence="3" key="1">
    <citation type="submission" date="2024-06" db="EMBL/GenBank/DDBJ databases">
        <title>Streptomyces sp. strain HUAS MG91 genome sequences.</title>
        <authorList>
            <person name="Mo P."/>
        </authorList>
    </citation>
    <scope>NUCLEOTIDE SEQUENCE</scope>
    <source>
        <strain evidence="3">HUAS MG91</strain>
    </source>
</reference>
<evidence type="ECO:0000256" key="1">
    <source>
        <dbReference type="SAM" id="MobiDB-lite"/>
    </source>
</evidence>